<comment type="similarity">
    <text evidence="1">Belongs to the polypeptide deformylase family.</text>
</comment>
<organism evidence="2 3">
    <name type="scientific">Succinivibrio faecicola</name>
    <dbReference type="NCBI Taxonomy" id="2820300"/>
    <lineage>
        <taxon>Bacteria</taxon>
        <taxon>Pseudomonadati</taxon>
        <taxon>Pseudomonadota</taxon>
        <taxon>Gammaproteobacteria</taxon>
        <taxon>Aeromonadales</taxon>
        <taxon>Succinivibrionaceae</taxon>
        <taxon>Succinivibrio</taxon>
    </lineage>
</organism>
<dbReference type="GO" id="GO:0042586">
    <property type="term" value="F:peptide deformylase activity"/>
    <property type="evidence" value="ECO:0007669"/>
    <property type="project" value="UniProtKB-EC"/>
</dbReference>
<proteinExistence type="inferred from homology"/>
<accession>A0ABS7DFY5</accession>
<keyword evidence="2" id="KW-0378">Hydrolase</keyword>
<dbReference type="PANTHER" id="PTHR10458">
    <property type="entry name" value="PEPTIDE DEFORMYLASE"/>
    <property type="match status" value="1"/>
</dbReference>
<dbReference type="PANTHER" id="PTHR10458:SF22">
    <property type="entry name" value="PEPTIDE DEFORMYLASE"/>
    <property type="match status" value="1"/>
</dbReference>
<dbReference type="SUPFAM" id="SSF56420">
    <property type="entry name" value="Peptide deformylase"/>
    <property type="match status" value="1"/>
</dbReference>
<dbReference type="EMBL" id="JAGFNY010000012">
    <property type="protein sequence ID" value="MBW7570202.1"/>
    <property type="molecule type" value="Genomic_DNA"/>
</dbReference>
<evidence type="ECO:0000256" key="1">
    <source>
        <dbReference type="ARBA" id="ARBA00010759"/>
    </source>
</evidence>
<dbReference type="NCBIfam" id="NF006670">
    <property type="entry name" value="PRK09218.1"/>
    <property type="match status" value="1"/>
</dbReference>
<dbReference type="InterPro" id="IPR023635">
    <property type="entry name" value="Peptide_deformylase"/>
</dbReference>
<dbReference type="CDD" id="cd00487">
    <property type="entry name" value="Pep_deformylase"/>
    <property type="match status" value="1"/>
</dbReference>
<dbReference type="Gene3D" id="3.90.45.10">
    <property type="entry name" value="Peptide deformylase"/>
    <property type="match status" value="1"/>
</dbReference>
<sequence length="136" mass="15298">MIRDICKDEAFLQIPSEKATIEDLEIARDIVDTLIAHQEECVGLAANMISKSKNIIAVNIHGTVQVMLNPVITEAKNEYEAEEGCLSLDGVRKTKRFKSIVVEYDDLKFRKKSMKLSGFSAQIVQHEIDHLKGILI</sequence>
<reference evidence="2 3" key="1">
    <citation type="submission" date="2021-03" db="EMBL/GenBank/DDBJ databases">
        <title>Succinivibrio sp. nov. isolated from feces of cow.</title>
        <authorList>
            <person name="Choi J.-Y."/>
        </authorList>
    </citation>
    <scope>NUCLEOTIDE SEQUENCE [LARGE SCALE GENOMIC DNA]</scope>
    <source>
        <strain evidence="2 3">AGMB01872</strain>
    </source>
</reference>
<dbReference type="RefSeq" id="WP_219937422.1">
    <property type="nucleotide sequence ID" value="NZ_JAGFNY010000012.1"/>
</dbReference>
<dbReference type="PRINTS" id="PR01576">
    <property type="entry name" value="PDEFORMYLASE"/>
</dbReference>
<gene>
    <name evidence="2" type="ORF">J5V48_04765</name>
</gene>
<evidence type="ECO:0000313" key="3">
    <source>
        <dbReference type="Proteomes" id="UP000731465"/>
    </source>
</evidence>
<comment type="caution">
    <text evidence="2">The sequence shown here is derived from an EMBL/GenBank/DDBJ whole genome shotgun (WGS) entry which is preliminary data.</text>
</comment>
<dbReference type="InterPro" id="IPR036821">
    <property type="entry name" value="Peptide_deformylase_sf"/>
</dbReference>
<dbReference type="EC" id="3.5.1.88" evidence="2"/>
<dbReference type="PIRSF" id="PIRSF004749">
    <property type="entry name" value="Pep_def"/>
    <property type="match status" value="1"/>
</dbReference>
<protein>
    <submittedName>
        <fullName evidence="2">Peptide deformylase</fullName>
        <ecNumber evidence="2">3.5.1.88</ecNumber>
    </submittedName>
</protein>
<name>A0ABS7DFY5_9GAMM</name>
<evidence type="ECO:0000313" key="2">
    <source>
        <dbReference type="EMBL" id="MBW7570202.1"/>
    </source>
</evidence>
<dbReference type="Pfam" id="PF01327">
    <property type="entry name" value="Pep_deformylase"/>
    <property type="match status" value="1"/>
</dbReference>
<dbReference type="Proteomes" id="UP000731465">
    <property type="component" value="Unassembled WGS sequence"/>
</dbReference>
<keyword evidence="3" id="KW-1185">Reference proteome</keyword>